<dbReference type="AlphaFoldDB" id="A0A0A8B8M1"/>
<sequence>MSAEIRKNGLNLKTTLKLAFGFACMIAYSRMLSQGFVGYLTQGGAAIADPFYVVRLVAEVATLLVLAIGGYLRKFSVTTGVFFVCTAVMTAATIVVAATDDLGSAGAPFFFAAGAANAVVMYVWMLLLSRFSVRQIMASTLVGLAIAGAIIEGSPLLGEETCLVVAVLCAFSAGSLALSLDPRLESSKADGMPPGVLPRIPWFSVLLIFANGILGAMLYTIANRRLSLVTDGANYAVFAVGAALTIGAVALIMLKRRDWVHIVWVPPFVLLSVAIVFSCFVSDASAQAFLGFLLAAVFCFRFLYWMVFPSMFSLLKVPRAFLAGLLLIAVNGSLANFVGANIGALLPMNIQVISNAGCVIAAVSALVLAGAMTLNREVNLRPYEMEDEDDAPLPAGASHPTVEAVPQEPALAQQEAQRAGGLDAVSQGEPEKGRDQAKADEPSAGAPAADAARPEAVEDTRKEDAQQTITDQLKQRVDRVSERYGLTARESEVALLTAQGFSCAYISGKLVVSNSTVRYHQQNAYRKLGVHSRNELIEFVNRVSGD</sequence>
<dbReference type="GO" id="GO:0006355">
    <property type="term" value="P:regulation of DNA-templated transcription"/>
    <property type="evidence" value="ECO:0007669"/>
    <property type="project" value="InterPro"/>
</dbReference>
<evidence type="ECO:0000256" key="2">
    <source>
        <dbReference type="ARBA" id="ARBA00023125"/>
    </source>
</evidence>
<dbReference type="GO" id="GO:0003677">
    <property type="term" value="F:DNA binding"/>
    <property type="evidence" value="ECO:0007669"/>
    <property type="project" value="UniProtKB-KW"/>
</dbReference>
<dbReference type="InterPro" id="IPR000792">
    <property type="entry name" value="Tscrpt_reg_LuxR_C"/>
</dbReference>
<dbReference type="InterPro" id="IPR016032">
    <property type="entry name" value="Sig_transdc_resp-reg_C-effctor"/>
</dbReference>
<organism evidence="7 8">
    <name type="scientific">Berryella intestinalis</name>
    <dbReference type="NCBI Taxonomy" id="1531429"/>
    <lineage>
        <taxon>Bacteria</taxon>
        <taxon>Bacillati</taxon>
        <taxon>Actinomycetota</taxon>
        <taxon>Coriobacteriia</taxon>
        <taxon>Eggerthellales</taxon>
        <taxon>Eggerthellaceae</taxon>
        <taxon>Berryella</taxon>
    </lineage>
</organism>
<dbReference type="PROSITE" id="PS50043">
    <property type="entry name" value="HTH_LUXR_2"/>
    <property type="match status" value="1"/>
</dbReference>
<dbReference type="PRINTS" id="PR00038">
    <property type="entry name" value="HTHLUXR"/>
</dbReference>
<keyword evidence="2" id="KW-0238">DNA-binding</keyword>
<keyword evidence="5" id="KW-0812">Transmembrane</keyword>
<feature type="transmembrane region" description="Helical" evidence="5">
    <location>
        <begin position="261"/>
        <end position="282"/>
    </location>
</feature>
<dbReference type="InterPro" id="IPR036388">
    <property type="entry name" value="WH-like_DNA-bd_sf"/>
</dbReference>
<dbReference type="Proteomes" id="UP000031121">
    <property type="component" value="Chromosome"/>
</dbReference>
<reference evidence="7 8" key="2">
    <citation type="journal article" date="2015" name="Genome Announc.">
        <title>Complete Genome Sequence of Coriobacteriaceae Strain 68-1-3, a Novel Mucus-Degrading Isolate from the Swine Intestinal Tract.</title>
        <authorList>
            <person name="Looft T."/>
            <person name="Bayles D.O."/>
            <person name="Alt D.P."/>
            <person name="Stanton T.B."/>
        </authorList>
    </citation>
    <scope>NUCLEOTIDE SEQUENCE [LARGE SCALE GENOMIC DNA]</scope>
    <source>
        <strain evidence="7 8">68-1-3</strain>
    </source>
</reference>
<feature type="transmembrane region" description="Helical" evidence="5">
    <location>
        <begin position="320"/>
        <end position="346"/>
    </location>
</feature>
<dbReference type="CDD" id="cd06170">
    <property type="entry name" value="LuxR_C_like"/>
    <property type="match status" value="1"/>
</dbReference>
<evidence type="ECO:0000256" key="4">
    <source>
        <dbReference type="SAM" id="MobiDB-lite"/>
    </source>
</evidence>
<evidence type="ECO:0000259" key="6">
    <source>
        <dbReference type="PROSITE" id="PS50043"/>
    </source>
</evidence>
<accession>A0A0A8B8M1</accession>
<keyword evidence="5" id="KW-1133">Transmembrane helix</keyword>
<dbReference type="STRING" id="1531429.JI75_00825"/>
<dbReference type="RefSeq" id="WP_039688019.1">
    <property type="nucleotide sequence ID" value="NZ_CP009302.1"/>
</dbReference>
<feature type="compositionally biased region" description="Basic and acidic residues" evidence="4">
    <location>
        <begin position="429"/>
        <end position="441"/>
    </location>
</feature>
<dbReference type="PANTHER" id="PTHR44688:SF16">
    <property type="entry name" value="DNA-BINDING TRANSCRIPTIONAL ACTIVATOR DEVR_DOSR"/>
    <property type="match status" value="1"/>
</dbReference>
<feature type="transmembrane region" description="Helical" evidence="5">
    <location>
        <begin position="233"/>
        <end position="254"/>
    </location>
</feature>
<feature type="domain" description="HTH luxR-type" evidence="6">
    <location>
        <begin position="479"/>
        <end position="544"/>
    </location>
</feature>
<keyword evidence="3" id="KW-0804">Transcription</keyword>
<feature type="compositionally biased region" description="Low complexity" evidence="4">
    <location>
        <begin position="442"/>
        <end position="451"/>
    </location>
</feature>
<evidence type="ECO:0000313" key="8">
    <source>
        <dbReference type="Proteomes" id="UP000031121"/>
    </source>
</evidence>
<protein>
    <recommendedName>
        <fullName evidence="6">HTH luxR-type domain-containing protein</fullName>
    </recommendedName>
</protein>
<dbReference type="PANTHER" id="PTHR44688">
    <property type="entry name" value="DNA-BINDING TRANSCRIPTIONAL ACTIVATOR DEVR_DOSR"/>
    <property type="match status" value="1"/>
</dbReference>
<reference evidence="8" key="1">
    <citation type="submission" date="2014-08" db="EMBL/GenBank/DDBJ databases">
        <title>Coriobacteriaceae sp. complete genome.</title>
        <authorList>
            <person name="Looft T."/>
            <person name="Bayles D.O."/>
            <person name="Stanton T.B."/>
        </authorList>
    </citation>
    <scope>NUCLEOTIDE SEQUENCE [LARGE SCALE GENOMIC DNA]</scope>
    <source>
        <strain evidence="8">68-1-3</strain>
    </source>
</reference>
<feature type="transmembrane region" description="Helical" evidence="5">
    <location>
        <begin position="136"/>
        <end position="157"/>
    </location>
</feature>
<dbReference type="Gene3D" id="1.10.10.10">
    <property type="entry name" value="Winged helix-like DNA-binding domain superfamily/Winged helix DNA-binding domain"/>
    <property type="match status" value="1"/>
</dbReference>
<proteinExistence type="predicted"/>
<gene>
    <name evidence="7" type="ORF">JI75_00825</name>
</gene>
<feature type="compositionally biased region" description="Basic and acidic residues" evidence="4">
    <location>
        <begin position="452"/>
        <end position="465"/>
    </location>
</feature>
<feature type="transmembrane region" description="Helical" evidence="5">
    <location>
        <begin position="200"/>
        <end position="221"/>
    </location>
</feature>
<feature type="transmembrane region" description="Helical" evidence="5">
    <location>
        <begin position="288"/>
        <end position="308"/>
    </location>
</feature>
<dbReference type="OrthoDB" id="3193346at2"/>
<keyword evidence="1" id="KW-0805">Transcription regulation</keyword>
<keyword evidence="8" id="KW-1185">Reference proteome</keyword>
<name>A0A0A8B8M1_9ACTN</name>
<feature type="transmembrane region" description="Helical" evidence="5">
    <location>
        <begin position="52"/>
        <end position="72"/>
    </location>
</feature>
<feature type="region of interest" description="Disordered" evidence="4">
    <location>
        <begin position="387"/>
        <end position="473"/>
    </location>
</feature>
<keyword evidence="5" id="KW-0472">Membrane</keyword>
<dbReference type="SUPFAM" id="SSF46894">
    <property type="entry name" value="C-terminal effector domain of the bipartite response regulators"/>
    <property type="match status" value="1"/>
</dbReference>
<evidence type="ECO:0000313" key="7">
    <source>
        <dbReference type="EMBL" id="AJC11457.1"/>
    </source>
</evidence>
<feature type="transmembrane region" description="Helical" evidence="5">
    <location>
        <begin position="352"/>
        <end position="374"/>
    </location>
</feature>
<feature type="transmembrane region" description="Helical" evidence="5">
    <location>
        <begin position="79"/>
        <end position="99"/>
    </location>
</feature>
<dbReference type="SMART" id="SM00421">
    <property type="entry name" value="HTH_LUXR"/>
    <property type="match status" value="1"/>
</dbReference>
<dbReference type="EMBL" id="CP009302">
    <property type="protein sequence ID" value="AJC11457.1"/>
    <property type="molecule type" value="Genomic_DNA"/>
</dbReference>
<evidence type="ECO:0000256" key="3">
    <source>
        <dbReference type="ARBA" id="ARBA00023163"/>
    </source>
</evidence>
<evidence type="ECO:0000256" key="1">
    <source>
        <dbReference type="ARBA" id="ARBA00023015"/>
    </source>
</evidence>
<dbReference type="HOGENOM" id="CLU_533054_0_0_11"/>
<dbReference type="KEGG" id="cbac:JI75_00825"/>
<evidence type="ECO:0000256" key="5">
    <source>
        <dbReference type="SAM" id="Phobius"/>
    </source>
</evidence>
<feature type="transmembrane region" description="Helical" evidence="5">
    <location>
        <begin position="105"/>
        <end position="124"/>
    </location>
</feature>
<feature type="compositionally biased region" description="Low complexity" evidence="4">
    <location>
        <begin position="403"/>
        <end position="417"/>
    </location>
</feature>
<feature type="transmembrane region" description="Helical" evidence="5">
    <location>
        <begin position="20"/>
        <end position="40"/>
    </location>
</feature>
<dbReference type="Pfam" id="PF00196">
    <property type="entry name" value="GerE"/>
    <property type="match status" value="1"/>
</dbReference>